<evidence type="ECO:0000313" key="3">
    <source>
        <dbReference type="Proteomes" id="UP000236732"/>
    </source>
</evidence>
<proteinExistence type="predicted"/>
<evidence type="ECO:0000256" key="1">
    <source>
        <dbReference type="SAM" id="MobiDB-lite"/>
    </source>
</evidence>
<dbReference type="AlphaFoldDB" id="A0A1H6E352"/>
<reference evidence="2 3" key="1">
    <citation type="submission" date="2016-10" db="EMBL/GenBank/DDBJ databases">
        <authorList>
            <person name="de Groot N.N."/>
        </authorList>
    </citation>
    <scope>NUCLEOTIDE SEQUENCE [LARGE SCALE GENOMIC DNA]</scope>
    <source>
        <strain evidence="2 3">CGMCC 4.7037</strain>
    </source>
</reference>
<dbReference type="SUPFAM" id="SSF51735">
    <property type="entry name" value="NAD(P)-binding Rossmann-fold domains"/>
    <property type="match status" value="1"/>
</dbReference>
<protein>
    <submittedName>
        <fullName evidence="2">Uncharacterized protein</fullName>
    </submittedName>
</protein>
<organism evidence="2 3">
    <name type="scientific">Nonomuraea solani</name>
    <dbReference type="NCBI Taxonomy" id="1144553"/>
    <lineage>
        <taxon>Bacteria</taxon>
        <taxon>Bacillati</taxon>
        <taxon>Actinomycetota</taxon>
        <taxon>Actinomycetes</taxon>
        <taxon>Streptosporangiales</taxon>
        <taxon>Streptosporangiaceae</taxon>
        <taxon>Nonomuraea</taxon>
    </lineage>
</organism>
<feature type="region of interest" description="Disordered" evidence="1">
    <location>
        <begin position="1"/>
        <end position="23"/>
    </location>
</feature>
<dbReference type="EMBL" id="FNVT01000007">
    <property type="protein sequence ID" value="SEG92062.1"/>
    <property type="molecule type" value="Genomic_DNA"/>
</dbReference>
<dbReference type="Gene3D" id="3.40.50.720">
    <property type="entry name" value="NAD(P)-binding Rossmann-like Domain"/>
    <property type="match status" value="1"/>
</dbReference>
<feature type="compositionally biased region" description="Low complexity" evidence="1">
    <location>
        <begin position="1"/>
        <end position="16"/>
    </location>
</feature>
<sequence length="170" mass="18166">MAKVSSTRVTRSRPPSEAVQWSRATLRQSRAAAELDAGELTSSALVQRHLAGSRVVKAFNNIDFHRLLTSARPAGAADRSALPIAGDDAAAKAEVAGLLGLLGYDVVDIGPLAESWRSQPDTPVYVDPYVVPRPQGELSQEDAYRWFETPGVPVPAGRVRELAAAARRPG</sequence>
<name>A0A1H6E352_9ACTN</name>
<dbReference type="Proteomes" id="UP000236732">
    <property type="component" value="Unassembled WGS sequence"/>
</dbReference>
<gene>
    <name evidence="2" type="ORF">SAMN05444920_107440</name>
</gene>
<dbReference type="InterPro" id="IPR036291">
    <property type="entry name" value="NAD(P)-bd_dom_sf"/>
</dbReference>
<evidence type="ECO:0000313" key="2">
    <source>
        <dbReference type="EMBL" id="SEG92062.1"/>
    </source>
</evidence>
<accession>A0A1H6E352</accession>
<keyword evidence="3" id="KW-1185">Reference proteome</keyword>